<evidence type="ECO:0000313" key="3">
    <source>
        <dbReference type="Proteomes" id="UP001108029"/>
    </source>
</evidence>
<reference evidence="2" key="1">
    <citation type="submission" date="2021-12" db="EMBL/GenBank/DDBJ databases">
        <authorList>
            <person name="Lee J.-H."/>
            <person name="Kim S.-B."/>
        </authorList>
    </citation>
    <scope>NUCLEOTIDE SEQUENCE</scope>
    <source>
        <strain evidence="2">NR30</strain>
    </source>
</reference>
<dbReference type="SUPFAM" id="SSF47336">
    <property type="entry name" value="ACP-like"/>
    <property type="match status" value="1"/>
</dbReference>
<proteinExistence type="predicted"/>
<dbReference type="RefSeq" id="WP_232649122.1">
    <property type="nucleotide sequence ID" value="NZ_JAJSBI010000006.1"/>
</dbReference>
<sequence>MSDTADEQHVEAWLIGACQALGLNVTAAEDDFFESGGTSLSAMKLIARVEETFGEDALPPDDLFAESSLRALASAIERNRRRTAPLAGS</sequence>
<dbReference type="InterPro" id="IPR009081">
    <property type="entry name" value="PP-bd_ACP"/>
</dbReference>
<organism evidence="2 3">
    <name type="scientific">Streptomyces guryensis</name>
    <dbReference type="NCBI Taxonomy" id="2886947"/>
    <lineage>
        <taxon>Bacteria</taxon>
        <taxon>Bacillati</taxon>
        <taxon>Actinomycetota</taxon>
        <taxon>Actinomycetes</taxon>
        <taxon>Kitasatosporales</taxon>
        <taxon>Streptomycetaceae</taxon>
        <taxon>Streptomyces</taxon>
    </lineage>
</organism>
<dbReference type="Gene3D" id="1.10.1200.10">
    <property type="entry name" value="ACP-like"/>
    <property type="match status" value="1"/>
</dbReference>
<dbReference type="InterPro" id="IPR036736">
    <property type="entry name" value="ACP-like_sf"/>
</dbReference>
<gene>
    <name evidence="2" type="ORF">LJ657_15205</name>
</gene>
<dbReference type="AlphaFoldDB" id="A0A9Q3VQ29"/>
<feature type="domain" description="Carrier" evidence="1">
    <location>
        <begin position="4"/>
        <end position="80"/>
    </location>
</feature>
<accession>A0A9Q3VQ29</accession>
<keyword evidence="3" id="KW-1185">Reference proteome</keyword>
<dbReference type="Pfam" id="PF00550">
    <property type="entry name" value="PP-binding"/>
    <property type="match status" value="1"/>
</dbReference>
<dbReference type="Proteomes" id="UP001108029">
    <property type="component" value="Unassembled WGS sequence"/>
</dbReference>
<evidence type="ECO:0000313" key="2">
    <source>
        <dbReference type="EMBL" id="MCD9875000.1"/>
    </source>
</evidence>
<dbReference type="EMBL" id="JAJSBI010000006">
    <property type="protein sequence ID" value="MCD9875000.1"/>
    <property type="molecule type" value="Genomic_DNA"/>
</dbReference>
<name>A0A9Q3VQ29_9ACTN</name>
<evidence type="ECO:0000259" key="1">
    <source>
        <dbReference type="PROSITE" id="PS50075"/>
    </source>
</evidence>
<dbReference type="PROSITE" id="PS50075">
    <property type="entry name" value="CARRIER"/>
    <property type="match status" value="1"/>
</dbReference>
<protein>
    <submittedName>
        <fullName evidence="2">Phosphopantetheine-binding protein</fullName>
    </submittedName>
</protein>
<comment type="caution">
    <text evidence="2">The sequence shown here is derived from an EMBL/GenBank/DDBJ whole genome shotgun (WGS) entry which is preliminary data.</text>
</comment>